<sequence length="628" mass="68253">MAGYEGHVNKRQRVDDAHYDREDRHNPEPSPVVHVRGLSEYITEADLMQAVQHFGTVNYIMMMGKRHQALVEFADISGAKNCVNYSLNNPIYVGQQAAFFNYSTSQRIQRPAPGMGDDPNRPPNHILLFTVLNPQYPITVDVMQTICSAHGQVLRIVIFKKNGVQAMIEFENVDCATRAKQALNGADIYSGCCTLKIEFANQTRLNVIRNDSESWDYTNPNLGNEPAGAGRPLLPDPRYQAGSGPPPPQGGYSQGQGGYQQPPSSGYGPPPPPQGGGYGGAQGGYGQNQGYGAPQGGYGAPPSGGYGAPPPQNSYGGGGGGYGEGDGYGGGYNSGPPPRGGGGYDDRYPPRDGGYRDRGSYDSGDRRGGRGGYRSGYSDGPPGASGLSQGAVIMVYGLDNEMNCERLFNLFCLYGNVVRIKFLKSKDNAAMVQMGDALAVDRCMNMLNNTYFFGNKLQLGHSKQAFLKDVAQPHDLPDNTTSFKDFMGSRNNRFSNPEAASKNHILFCLSIVASSKILHFFNTPPTITEEEISELFDRSGAKKPSKVKIFPSKSERSCTGLCEFESKAWAIEALILTNHVSIDNPTGKAPFIFKLCFSPNTISEVGERRERMERVRGGGDRGDREDRE</sequence>
<evidence type="ECO:0000313" key="7">
    <source>
        <dbReference type="Proteomes" id="UP000596742"/>
    </source>
</evidence>
<dbReference type="AlphaFoldDB" id="A0A8B6DVD9"/>
<proteinExistence type="predicted"/>
<dbReference type="OrthoDB" id="302770at2759"/>
<gene>
    <name evidence="6" type="ORF">MGAL_10B087621</name>
</gene>
<dbReference type="PANTHER" id="PTHR15592">
    <property type="entry name" value="MATRIN 3/NUCLEAR PROTEIN 220-RELATED"/>
    <property type="match status" value="1"/>
</dbReference>
<keyword evidence="6" id="KW-0687">Ribonucleoprotein</keyword>
<dbReference type="SMART" id="SM00360">
    <property type="entry name" value="RRM"/>
    <property type="match status" value="4"/>
</dbReference>
<keyword evidence="7" id="KW-1185">Reference proteome</keyword>
<evidence type="ECO:0000259" key="5">
    <source>
        <dbReference type="PROSITE" id="PS50102"/>
    </source>
</evidence>
<feature type="domain" description="RRM" evidence="5">
    <location>
        <begin position="31"/>
        <end position="105"/>
    </location>
</feature>
<dbReference type="InterPro" id="IPR012677">
    <property type="entry name" value="Nucleotide-bd_a/b_plait_sf"/>
</dbReference>
<dbReference type="Pfam" id="PF13893">
    <property type="entry name" value="RRM_5"/>
    <property type="match status" value="1"/>
</dbReference>
<name>A0A8B6DVD9_MYTGA</name>
<feature type="compositionally biased region" description="Gly residues" evidence="4">
    <location>
        <begin position="315"/>
        <end position="333"/>
    </location>
</feature>
<dbReference type="CDD" id="cd12424">
    <property type="entry name" value="RRM3_hnRNPL_like"/>
    <property type="match status" value="1"/>
</dbReference>
<feature type="compositionally biased region" description="Gly residues" evidence="4">
    <location>
        <begin position="275"/>
        <end position="307"/>
    </location>
</feature>
<feature type="region of interest" description="Disordered" evidence="4">
    <location>
        <begin position="214"/>
        <end position="382"/>
    </location>
</feature>
<dbReference type="CDD" id="cd12694">
    <property type="entry name" value="RRM2_hnRNPL_like"/>
    <property type="match status" value="1"/>
</dbReference>
<feature type="region of interest" description="Disordered" evidence="4">
    <location>
        <begin position="1"/>
        <end position="31"/>
    </location>
</feature>
<evidence type="ECO:0000256" key="1">
    <source>
        <dbReference type="ARBA" id="ARBA00022737"/>
    </source>
</evidence>
<dbReference type="GO" id="GO:0003723">
    <property type="term" value="F:RNA binding"/>
    <property type="evidence" value="ECO:0007669"/>
    <property type="project" value="UniProtKB-UniRule"/>
</dbReference>
<dbReference type="InterPro" id="IPR035979">
    <property type="entry name" value="RBD_domain_sf"/>
</dbReference>
<dbReference type="Pfam" id="PF11835">
    <property type="entry name" value="RRM_8"/>
    <property type="match status" value="1"/>
</dbReference>
<dbReference type="Pfam" id="PF00076">
    <property type="entry name" value="RRM_1"/>
    <property type="match status" value="1"/>
</dbReference>
<accession>A0A8B6DVD9</accession>
<dbReference type="Proteomes" id="UP000596742">
    <property type="component" value="Unassembled WGS sequence"/>
</dbReference>
<dbReference type="InterPro" id="IPR000504">
    <property type="entry name" value="RRM_dom"/>
</dbReference>
<keyword evidence="2 3" id="KW-0694">RNA-binding</keyword>
<dbReference type="EMBL" id="UYJE01004111">
    <property type="protein sequence ID" value="VDI25097.1"/>
    <property type="molecule type" value="Genomic_DNA"/>
</dbReference>
<dbReference type="PROSITE" id="PS50102">
    <property type="entry name" value="RRM"/>
    <property type="match status" value="2"/>
</dbReference>
<keyword evidence="1" id="KW-0677">Repeat</keyword>
<comment type="caution">
    <text evidence="6">The sequence shown here is derived from an EMBL/GenBank/DDBJ whole genome shotgun (WGS) entry which is preliminary data.</text>
</comment>
<protein>
    <submittedName>
        <fullName evidence="6">Heterogeneous nuclear ribonucleoprotein L</fullName>
    </submittedName>
</protein>
<dbReference type="InterPro" id="IPR055204">
    <property type="entry name" value="HNRNPL_RRM"/>
</dbReference>
<evidence type="ECO:0000256" key="3">
    <source>
        <dbReference type="PROSITE-ProRule" id="PRU00176"/>
    </source>
</evidence>
<feature type="compositionally biased region" description="Basic and acidic residues" evidence="4">
    <location>
        <begin position="344"/>
        <end position="368"/>
    </location>
</feature>
<feature type="domain" description="RRM" evidence="5">
    <location>
        <begin position="391"/>
        <end position="464"/>
    </location>
</feature>
<dbReference type="CDD" id="cd12427">
    <property type="entry name" value="RRM4_hnRNPL_like"/>
    <property type="match status" value="1"/>
</dbReference>
<dbReference type="SUPFAM" id="SSF54928">
    <property type="entry name" value="RNA-binding domain, RBD"/>
    <property type="match status" value="3"/>
</dbReference>
<evidence type="ECO:0000313" key="6">
    <source>
        <dbReference type="EMBL" id="VDI25097.1"/>
    </source>
</evidence>
<dbReference type="GO" id="GO:1990904">
    <property type="term" value="C:ribonucleoprotein complex"/>
    <property type="evidence" value="ECO:0007669"/>
    <property type="project" value="UniProtKB-KW"/>
</dbReference>
<evidence type="ECO:0000256" key="4">
    <source>
        <dbReference type="SAM" id="MobiDB-lite"/>
    </source>
</evidence>
<dbReference type="Pfam" id="PF22976">
    <property type="entry name" value="RRM_10"/>
    <property type="match status" value="1"/>
</dbReference>
<feature type="region of interest" description="Disordered" evidence="4">
    <location>
        <begin position="608"/>
        <end position="628"/>
    </location>
</feature>
<dbReference type="FunFam" id="3.30.70.330:FF:000072">
    <property type="entry name" value="heterogeneous nuclear ribonucleoprotein L isoform X1"/>
    <property type="match status" value="1"/>
</dbReference>
<evidence type="ECO:0000256" key="2">
    <source>
        <dbReference type="ARBA" id="ARBA00022884"/>
    </source>
</evidence>
<dbReference type="CDD" id="cd12689">
    <property type="entry name" value="RRM1_hnRNPL_like"/>
    <property type="match status" value="1"/>
</dbReference>
<dbReference type="Gene3D" id="3.30.70.330">
    <property type="match status" value="4"/>
</dbReference>
<dbReference type="InterPro" id="IPR021790">
    <property type="entry name" value="PTBP1-like_RRM2"/>
</dbReference>
<reference evidence="6" key="1">
    <citation type="submission" date="2018-11" db="EMBL/GenBank/DDBJ databases">
        <authorList>
            <person name="Alioto T."/>
            <person name="Alioto T."/>
        </authorList>
    </citation>
    <scope>NUCLEOTIDE SEQUENCE</scope>
</reference>
<feature type="compositionally biased region" description="Basic and acidic residues" evidence="4">
    <location>
        <begin position="12"/>
        <end position="27"/>
    </location>
</feature>
<organism evidence="6 7">
    <name type="scientific">Mytilus galloprovincialis</name>
    <name type="common">Mediterranean mussel</name>
    <dbReference type="NCBI Taxonomy" id="29158"/>
    <lineage>
        <taxon>Eukaryota</taxon>
        <taxon>Metazoa</taxon>
        <taxon>Spiralia</taxon>
        <taxon>Lophotrochozoa</taxon>
        <taxon>Mollusca</taxon>
        <taxon>Bivalvia</taxon>
        <taxon>Autobranchia</taxon>
        <taxon>Pteriomorphia</taxon>
        <taxon>Mytilida</taxon>
        <taxon>Mytiloidea</taxon>
        <taxon>Mytilidae</taxon>
        <taxon>Mytilinae</taxon>
        <taxon>Mytilus</taxon>
    </lineage>
</organism>